<dbReference type="Gene3D" id="2.30.42.10">
    <property type="match status" value="1"/>
</dbReference>
<dbReference type="SUPFAM" id="SSF50156">
    <property type="entry name" value="PDZ domain-like"/>
    <property type="match status" value="1"/>
</dbReference>
<dbReference type="Pfam" id="PF00595">
    <property type="entry name" value="PDZ"/>
    <property type="match status" value="1"/>
</dbReference>
<dbReference type="STRING" id="400682.A0A1X7TPY1"/>
<accession>A0A1X7TPY1</accession>
<dbReference type="OrthoDB" id="6078042at2759"/>
<protein>
    <recommendedName>
        <fullName evidence="2">PDZ domain-containing protein</fullName>
    </recommendedName>
</protein>
<dbReference type="AlphaFoldDB" id="A0A1X7TPY1"/>
<dbReference type="SMART" id="SM00228">
    <property type="entry name" value="PDZ"/>
    <property type="match status" value="1"/>
</dbReference>
<dbReference type="EnsemblMetazoa" id="Aqu2.1.17138_001">
    <property type="protein sequence ID" value="Aqu2.1.17138_001"/>
    <property type="gene ID" value="Aqu2.1.17138"/>
</dbReference>
<dbReference type="InterPro" id="IPR036034">
    <property type="entry name" value="PDZ_sf"/>
</dbReference>
<dbReference type="PROSITE" id="PS50106">
    <property type="entry name" value="PDZ"/>
    <property type="match status" value="1"/>
</dbReference>
<feature type="domain" description="PDZ" evidence="2">
    <location>
        <begin position="42"/>
        <end position="120"/>
    </location>
</feature>
<feature type="compositionally biased region" description="Low complexity" evidence="1">
    <location>
        <begin position="470"/>
        <end position="483"/>
    </location>
</feature>
<reference evidence="3" key="1">
    <citation type="submission" date="2017-05" db="UniProtKB">
        <authorList>
            <consortium name="EnsemblMetazoa"/>
        </authorList>
    </citation>
    <scope>IDENTIFICATION</scope>
</reference>
<dbReference type="InterPro" id="IPR027417">
    <property type="entry name" value="P-loop_NTPase"/>
</dbReference>
<evidence type="ECO:0000259" key="2">
    <source>
        <dbReference type="PROSITE" id="PS50106"/>
    </source>
</evidence>
<dbReference type="SUPFAM" id="SSF52540">
    <property type="entry name" value="P-loop containing nucleoside triphosphate hydrolases"/>
    <property type="match status" value="1"/>
</dbReference>
<evidence type="ECO:0000256" key="1">
    <source>
        <dbReference type="SAM" id="MobiDB-lite"/>
    </source>
</evidence>
<organism evidence="3">
    <name type="scientific">Amphimedon queenslandica</name>
    <name type="common">Sponge</name>
    <dbReference type="NCBI Taxonomy" id="400682"/>
    <lineage>
        <taxon>Eukaryota</taxon>
        <taxon>Metazoa</taxon>
        <taxon>Porifera</taxon>
        <taxon>Demospongiae</taxon>
        <taxon>Heteroscleromorpha</taxon>
        <taxon>Haplosclerida</taxon>
        <taxon>Niphatidae</taxon>
        <taxon>Amphimedon</taxon>
    </lineage>
</organism>
<proteinExistence type="predicted"/>
<feature type="compositionally biased region" description="Polar residues" evidence="1">
    <location>
        <begin position="458"/>
        <end position="469"/>
    </location>
</feature>
<evidence type="ECO:0000313" key="3">
    <source>
        <dbReference type="EnsemblMetazoa" id="Aqu2.1.17138_001"/>
    </source>
</evidence>
<feature type="compositionally biased region" description="Basic and acidic residues" evidence="1">
    <location>
        <begin position="406"/>
        <end position="436"/>
    </location>
</feature>
<feature type="region of interest" description="Disordered" evidence="1">
    <location>
        <begin position="406"/>
        <end position="499"/>
    </location>
</feature>
<name>A0A1X7TPY1_AMPQE</name>
<dbReference type="InterPro" id="IPR001478">
    <property type="entry name" value="PDZ"/>
</dbReference>
<dbReference type="InParanoid" id="A0A1X7TPY1"/>
<sequence>MIGILVILNHPDLVQIHINDITLCLVLLTVNSTPACPDLNTHIEISSNYSGILPCVGGRGSPTGDVHIYVKRILPESVLQKDSKIKTGDELVAVNDLIIHNVTKDYATEALTNVQGAFKLHPITITPTFYCNSNTPPMLPYIKEHSEHTLSASDLFRSISARLKDSISSDLFVVSTSLYAKNLITTQLHQEITGAHGSNSNKAAKLVNVLQDSLDAHTNPEAYLQEVCSALKDVGQKQIVDVVHELEPTLSISMVQLNDSSSASIPTDEHKETPVTDRVQRIKKWLEEGEVELEITRINMHGAPGATATATDKIDIEKLENWLKEGKVVLEITRINMHGLPGAGKTCSQRLLLNEPPPAPPGKLTDSTPIACRAVQATRISIDDKSKKWKRVEIEDLLKELASHLKKKMKDEEISTEVDKAPKPKIDAPNHSDELPLAKPIKNEPAPTKNEPVLTKNEPVSTENQLVSTKNEPAPAENELAPAENEEAKNKPTENAESTKINQDTDMKVIKEIADSLADRKFQELSTNWVYFIDSGGQPAYRELLPLFTRAAALNIITIDLTKGLDKNCEFQYRISQNMFPIKTKLEYSNLDIIQSTISSEAMLNPIEIPYVSESDMPKHPHYLILGTRIDELKEKGMLNRLDNMNKKLINEGFNNLIKRNEGKGSVIFPVNTLLLAGSKEREKASEELCTEVSNCRVAIK</sequence>